<protein>
    <submittedName>
        <fullName evidence="1">Uncharacterized protein</fullName>
    </submittedName>
</protein>
<evidence type="ECO:0000313" key="2">
    <source>
        <dbReference type="Proteomes" id="UP001500879"/>
    </source>
</evidence>
<gene>
    <name evidence="1" type="ORF">GCM10010357_20920</name>
</gene>
<comment type="caution">
    <text evidence="1">The sequence shown here is derived from an EMBL/GenBank/DDBJ whole genome shotgun (WGS) entry which is preliminary data.</text>
</comment>
<name>A0ABP3IEM5_9ACTN</name>
<proteinExistence type="predicted"/>
<keyword evidence="2" id="KW-1185">Reference proteome</keyword>
<evidence type="ECO:0000313" key="1">
    <source>
        <dbReference type="EMBL" id="GAA0399751.1"/>
    </source>
</evidence>
<dbReference type="EMBL" id="BAAABX010000023">
    <property type="protein sequence ID" value="GAA0399751.1"/>
    <property type="molecule type" value="Genomic_DNA"/>
</dbReference>
<dbReference type="Proteomes" id="UP001500879">
    <property type="component" value="Unassembled WGS sequence"/>
</dbReference>
<accession>A0ABP3IEM5</accession>
<reference evidence="2" key="1">
    <citation type="journal article" date="2019" name="Int. J. Syst. Evol. Microbiol.">
        <title>The Global Catalogue of Microorganisms (GCM) 10K type strain sequencing project: providing services to taxonomists for standard genome sequencing and annotation.</title>
        <authorList>
            <consortium name="The Broad Institute Genomics Platform"/>
            <consortium name="The Broad Institute Genome Sequencing Center for Infectious Disease"/>
            <person name="Wu L."/>
            <person name="Ma J."/>
        </authorList>
    </citation>
    <scope>NUCLEOTIDE SEQUENCE [LARGE SCALE GENOMIC DNA]</scope>
    <source>
        <strain evidence="2">JCM 4788</strain>
    </source>
</reference>
<sequence>MERSPNLPDPTRVAERSKEILSAIKADVEFPAFEAASLKYDEDWSCFAGAPVISKYDQEADKTPLLEEGLRALSLKAAVYEMTDDERVSEIPVAIPVDEMTHAMIAQPQLLARITARTGVQVIHQTDQEHTDYRTGDYTHQAYTLAWGAPPERYWIDHTEAQRRLDILRAKYEEAGFLKMGQAHVIDFGEPVAV</sequence>
<organism evidence="1 2">
    <name type="scientific">Streptomyces luteireticuli</name>
    <dbReference type="NCBI Taxonomy" id="173858"/>
    <lineage>
        <taxon>Bacteria</taxon>
        <taxon>Bacillati</taxon>
        <taxon>Actinomycetota</taxon>
        <taxon>Actinomycetes</taxon>
        <taxon>Kitasatosporales</taxon>
        <taxon>Streptomycetaceae</taxon>
        <taxon>Streptomyces</taxon>
    </lineage>
</organism>
<dbReference type="RefSeq" id="WP_344022409.1">
    <property type="nucleotide sequence ID" value="NZ_BAAABX010000023.1"/>
</dbReference>